<accession>A0A6J6ACZ5</accession>
<keyword evidence="1" id="KW-1133">Transmembrane helix</keyword>
<keyword evidence="1" id="KW-0472">Membrane</keyword>
<organism evidence="2">
    <name type="scientific">freshwater metagenome</name>
    <dbReference type="NCBI Taxonomy" id="449393"/>
    <lineage>
        <taxon>unclassified sequences</taxon>
        <taxon>metagenomes</taxon>
        <taxon>ecological metagenomes</taxon>
    </lineage>
</organism>
<gene>
    <name evidence="3" type="ORF">UFOPK1458_00069</name>
    <name evidence="4" type="ORF">UFOPK3243_00235</name>
    <name evidence="5" type="ORF">UFOPK4032_00588</name>
    <name evidence="2" type="ORF">UFOPK4180_00225</name>
</gene>
<evidence type="ECO:0000313" key="4">
    <source>
        <dbReference type="EMBL" id="CAB4840311.1"/>
    </source>
</evidence>
<evidence type="ECO:0000313" key="5">
    <source>
        <dbReference type="EMBL" id="CAB4998591.1"/>
    </source>
</evidence>
<sequence length="107" mass="12028">MYSLALLVVILMSILIFSGPLAFLLTTQWVKNLNKNTPYLVIRRIVLGILGAVGLFISIVIVIQQVPISIRIISLLSIAIHLKSLDREYGFITRFIRRDSHGPQGQQ</sequence>
<dbReference type="EMBL" id="CAEZSQ010000007">
    <property type="protein sequence ID" value="CAB4536951.1"/>
    <property type="molecule type" value="Genomic_DNA"/>
</dbReference>
<name>A0A6J6ACZ5_9ZZZZ</name>
<dbReference type="AlphaFoldDB" id="A0A6J6ACZ5"/>
<dbReference type="EMBL" id="CAFAZZ010000013">
    <property type="protein sequence ID" value="CAB4840311.1"/>
    <property type="molecule type" value="Genomic_DNA"/>
</dbReference>
<proteinExistence type="predicted"/>
<keyword evidence="1" id="KW-0812">Transmembrane</keyword>
<reference evidence="2" key="1">
    <citation type="submission" date="2020-05" db="EMBL/GenBank/DDBJ databases">
        <authorList>
            <person name="Chiriac C."/>
            <person name="Salcher M."/>
            <person name="Ghai R."/>
            <person name="Kavagutti S V."/>
        </authorList>
    </citation>
    <scope>NUCLEOTIDE SEQUENCE</scope>
</reference>
<evidence type="ECO:0000313" key="2">
    <source>
        <dbReference type="EMBL" id="CAB4366637.1"/>
    </source>
</evidence>
<dbReference type="EMBL" id="CAFBOW010000105">
    <property type="protein sequence ID" value="CAB4998591.1"/>
    <property type="molecule type" value="Genomic_DNA"/>
</dbReference>
<protein>
    <submittedName>
        <fullName evidence="2">Unannotated protein</fullName>
    </submittedName>
</protein>
<dbReference type="EMBL" id="CAESPC010000018">
    <property type="protein sequence ID" value="CAB4366637.1"/>
    <property type="molecule type" value="Genomic_DNA"/>
</dbReference>
<evidence type="ECO:0000256" key="1">
    <source>
        <dbReference type="SAM" id="Phobius"/>
    </source>
</evidence>
<evidence type="ECO:0000313" key="3">
    <source>
        <dbReference type="EMBL" id="CAB4536951.1"/>
    </source>
</evidence>
<feature type="transmembrane region" description="Helical" evidence="1">
    <location>
        <begin position="40"/>
        <end position="63"/>
    </location>
</feature>